<dbReference type="InterPro" id="IPR049458">
    <property type="entry name" value="EpsG-like"/>
</dbReference>
<keyword evidence="3" id="KW-1185">Reference proteome</keyword>
<keyword evidence="1" id="KW-1133">Transmembrane helix</keyword>
<keyword evidence="1" id="KW-0472">Membrane</keyword>
<feature type="transmembrane region" description="Helical" evidence="1">
    <location>
        <begin position="250"/>
        <end position="268"/>
    </location>
</feature>
<dbReference type="EMBL" id="JACOOG010000001">
    <property type="protein sequence ID" value="MBC5592391.1"/>
    <property type="molecule type" value="Genomic_DNA"/>
</dbReference>
<protein>
    <submittedName>
        <fullName evidence="2">EpsG family protein</fullName>
    </submittedName>
</protein>
<feature type="transmembrane region" description="Helical" evidence="1">
    <location>
        <begin position="323"/>
        <end position="343"/>
    </location>
</feature>
<feature type="transmembrane region" description="Helical" evidence="1">
    <location>
        <begin position="118"/>
        <end position="134"/>
    </location>
</feature>
<reference evidence="2 3" key="1">
    <citation type="submission" date="2020-08" db="EMBL/GenBank/DDBJ databases">
        <title>Genome public.</title>
        <authorList>
            <person name="Liu C."/>
            <person name="Sun Q."/>
        </authorList>
    </citation>
    <scope>NUCLEOTIDE SEQUENCE [LARGE SCALE GENOMIC DNA]</scope>
    <source>
        <strain evidence="2 3">NSJ-21</strain>
    </source>
</reference>
<dbReference type="Proteomes" id="UP000600230">
    <property type="component" value="Unassembled WGS sequence"/>
</dbReference>
<gene>
    <name evidence="2" type="ORF">H8S53_14320</name>
</gene>
<feature type="transmembrane region" description="Helical" evidence="1">
    <location>
        <begin position="201"/>
        <end position="217"/>
    </location>
</feature>
<evidence type="ECO:0000256" key="1">
    <source>
        <dbReference type="SAM" id="Phobius"/>
    </source>
</evidence>
<organism evidence="2 3">
    <name type="scientific">Bacteroides parvus</name>
    <dbReference type="NCBI Taxonomy" id="2763025"/>
    <lineage>
        <taxon>Bacteria</taxon>
        <taxon>Pseudomonadati</taxon>
        <taxon>Bacteroidota</taxon>
        <taxon>Bacteroidia</taxon>
        <taxon>Bacteroidales</taxon>
        <taxon>Bacteroidaceae</taxon>
        <taxon>Bacteroides</taxon>
    </lineage>
</organism>
<sequence>MLFYTVIFIISAFFFYLASRDKKAINTYSVIAILIPSVVAGFRDLSVGIDTEQYYPIFKSISAQNSIWNVADVANTEWFYLILGYIGKYVGGYPFFLFICQLLTISFIYLFTFRLRKYVYLWLVMFLYFCYFYNFSLNIMRQFVGISYIMYISIYLLNGKTKKYFCLSLFSLVFHTSAIIGSVFLYLIYELNRVGKNNKRILIPIYIALLAVLYFSFQNLGPILSLIQVGRFSEYIYYLSGDGSISATDFVYRFLFVFILYLSIKYGILPSYINCFYGLLIITEMSLLLLGLYAHFTYRIALYLSIFHLIYLSMLCKSNRFTFLSKYVCVCIVLLMGYVYWTYLQVFVDNGTLPYTFMDYST</sequence>
<feature type="transmembrane region" description="Helical" evidence="1">
    <location>
        <begin position="30"/>
        <end position="46"/>
    </location>
</feature>
<keyword evidence="1" id="KW-0812">Transmembrane</keyword>
<evidence type="ECO:0000313" key="2">
    <source>
        <dbReference type="EMBL" id="MBC5592391.1"/>
    </source>
</evidence>
<accession>A0ABR7C461</accession>
<feature type="transmembrane region" description="Helical" evidence="1">
    <location>
        <begin position="164"/>
        <end position="189"/>
    </location>
</feature>
<proteinExistence type="predicted"/>
<dbReference type="Pfam" id="PF14897">
    <property type="entry name" value="EpsG"/>
    <property type="match status" value="1"/>
</dbReference>
<name>A0ABR7C461_9BACE</name>
<feature type="transmembrane region" description="Helical" evidence="1">
    <location>
        <begin position="140"/>
        <end position="157"/>
    </location>
</feature>
<feature type="transmembrane region" description="Helical" evidence="1">
    <location>
        <begin position="92"/>
        <end position="111"/>
    </location>
</feature>
<evidence type="ECO:0000313" key="3">
    <source>
        <dbReference type="Proteomes" id="UP000600230"/>
    </source>
</evidence>
<comment type="caution">
    <text evidence="2">The sequence shown here is derived from an EMBL/GenBank/DDBJ whole genome shotgun (WGS) entry which is preliminary data.</text>
</comment>
<dbReference type="RefSeq" id="WP_186905927.1">
    <property type="nucleotide sequence ID" value="NZ_JACOOG010000001.1"/>
</dbReference>